<keyword evidence="4" id="KW-1185">Reference proteome</keyword>
<name>A0A7W7LGJ8_STRNE</name>
<feature type="transmembrane region" description="Helical" evidence="1">
    <location>
        <begin position="65"/>
        <end position="84"/>
    </location>
</feature>
<feature type="domain" description="DUF1206" evidence="2">
    <location>
        <begin position="204"/>
        <end position="272"/>
    </location>
</feature>
<feature type="domain" description="DUF1206" evidence="2">
    <location>
        <begin position="24"/>
        <end position="91"/>
    </location>
</feature>
<evidence type="ECO:0000313" key="4">
    <source>
        <dbReference type="Proteomes" id="UP000556436"/>
    </source>
</evidence>
<reference evidence="3 4" key="1">
    <citation type="submission" date="2020-08" db="EMBL/GenBank/DDBJ databases">
        <title>Genomic Encyclopedia of Type Strains, Phase III (KMG-III): the genomes of soil and plant-associated and newly described type strains.</title>
        <authorList>
            <person name="Whitman W."/>
        </authorList>
    </citation>
    <scope>NUCLEOTIDE SEQUENCE [LARGE SCALE GENOMIC DNA]</scope>
    <source>
        <strain evidence="3 4">CECT 3265</strain>
    </source>
</reference>
<keyword evidence="1" id="KW-0812">Transmembrane</keyword>
<dbReference type="InterPro" id="IPR009597">
    <property type="entry name" value="DUF1206"/>
</dbReference>
<evidence type="ECO:0000313" key="3">
    <source>
        <dbReference type="EMBL" id="MBB4889649.1"/>
    </source>
</evidence>
<feature type="transmembrane region" description="Helical" evidence="1">
    <location>
        <begin position="197"/>
        <end position="220"/>
    </location>
</feature>
<dbReference type="Proteomes" id="UP000556436">
    <property type="component" value="Unassembled WGS sequence"/>
</dbReference>
<evidence type="ECO:0000256" key="1">
    <source>
        <dbReference type="SAM" id="Phobius"/>
    </source>
</evidence>
<organism evidence="3 4">
    <name type="scientific">Streptomyces netropsis</name>
    <name type="common">Streptoverticillium netropsis</name>
    <dbReference type="NCBI Taxonomy" id="55404"/>
    <lineage>
        <taxon>Bacteria</taxon>
        <taxon>Bacillati</taxon>
        <taxon>Actinomycetota</taxon>
        <taxon>Actinomycetes</taxon>
        <taxon>Kitasatosporales</taxon>
        <taxon>Streptomycetaceae</taxon>
        <taxon>Streptomyces</taxon>
    </lineage>
</organism>
<dbReference type="Pfam" id="PF06724">
    <property type="entry name" value="DUF1206"/>
    <property type="match status" value="3"/>
</dbReference>
<comment type="caution">
    <text evidence="3">The sequence shown here is derived from an EMBL/GenBank/DDBJ whole genome shotgun (WGS) entry which is preliminary data.</text>
</comment>
<feature type="domain" description="DUF1206" evidence="2">
    <location>
        <begin position="108"/>
        <end position="178"/>
    </location>
</feature>
<feature type="transmembrane region" description="Helical" evidence="1">
    <location>
        <begin position="249"/>
        <end position="269"/>
    </location>
</feature>
<protein>
    <recommendedName>
        <fullName evidence="2">DUF1206 domain-containing protein</fullName>
    </recommendedName>
</protein>
<dbReference type="RefSeq" id="WP_184738261.1">
    <property type="nucleotide sequence ID" value="NZ_CP147867.1"/>
</dbReference>
<dbReference type="AlphaFoldDB" id="A0A7W7LGJ8"/>
<keyword evidence="1" id="KW-1133">Transmembrane helix</keyword>
<sequence>MRWWPDRSEARAAHGTGVAAAARAGLAARGVLYLLIAALALRIALIDGSEQADRGGAVQELAERPFGRVLVWAVGIGLIGMALWRLSEAVFGGAGPDDSKARKRLLSAVRFVFYSAVAGSVIAFAAGERSSGAGSTDEQSRDATARVLDWPGGQALVAAAGAGVAAAGVWITVRAATRAYRRHLKPAQMSPATRRTVDVLGVGGGVSRGLVFAAAGGFAIRAAVTYDPDHAKGLDDTLRTFADTPAGPWLLAVVAVGLALFGLFSLAMVRWRNF</sequence>
<feature type="transmembrane region" description="Helical" evidence="1">
    <location>
        <begin position="105"/>
        <end position="126"/>
    </location>
</feature>
<keyword evidence="1" id="KW-0472">Membrane</keyword>
<feature type="transmembrane region" description="Helical" evidence="1">
    <location>
        <begin position="21"/>
        <end position="45"/>
    </location>
</feature>
<dbReference type="EMBL" id="JACHJG010000014">
    <property type="protein sequence ID" value="MBB4889649.1"/>
    <property type="molecule type" value="Genomic_DNA"/>
</dbReference>
<gene>
    <name evidence="3" type="ORF">FHS38_005725</name>
</gene>
<accession>A0A7W7LGJ8</accession>
<evidence type="ECO:0000259" key="2">
    <source>
        <dbReference type="Pfam" id="PF06724"/>
    </source>
</evidence>
<feature type="transmembrane region" description="Helical" evidence="1">
    <location>
        <begin position="155"/>
        <end position="176"/>
    </location>
</feature>
<proteinExistence type="predicted"/>